<evidence type="ECO:0000256" key="2">
    <source>
        <dbReference type="ARBA" id="ARBA00022448"/>
    </source>
</evidence>
<evidence type="ECO:0000256" key="5">
    <source>
        <dbReference type="ARBA" id="ARBA00022967"/>
    </source>
</evidence>
<dbReference type="Gene3D" id="3.40.50.300">
    <property type="entry name" value="P-loop containing nucleotide triphosphate hydrolases"/>
    <property type="match status" value="1"/>
</dbReference>
<dbReference type="InterPro" id="IPR027417">
    <property type="entry name" value="P-loop_NTPase"/>
</dbReference>
<dbReference type="GO" id="GO:0005524">
    <property type="term" value="F:ATP binding"/>
    <property type="evidence" value="ECO:0007669"/>
    <property type="project" value="UniProtKB-KW"/>
</dbReference>
<keyword evidence="2" id="KW-0813">Transport</keyword>
<reference evidence="7 8" key="1">
    <citation type="submission" date="2016-10" db="EMBL/GenBank/DDBJ databases">
        <title>Paenibacillus species isolates.</title>
        <authorList>
            <person name="Beno S.M."/>
        </authorList>
    </citation>
    <scope>NUCLEOTIDE SEQUENCE [LARGE SCALE GENOMIC DNA]</scope>
    <source>
        <strain evidence="7 8">FSL H7-0710</strain>
    </source>
</reference>
<feature type="domain" description="ABC transporter" evidence="6">
    <location>
        <begin position="6"/>
        <end position="247"/>
    </location>
</feature>
<evidence type="ECO:0000256" key="4">
    <source>
        <dbReference type="ARBA" id="ARBA00022840"/>
    </source>
</evidence>
<dbReference type="GO" id="GO:0140359">
    <property type="term" value="F:ABC-type transporter activity"/>
    <property type="evidence" value="ECO:0007669"/>
    <property type="project" value="InterPro"/>
</dbReference>
<evidence type="ECO:0000313" key="8">
    <source>
        <dbReference type="Proteomes" id="UP000187439"/>
    </source>
</evidence>
<dbReference type="Pfam" id="PF14524">
    <property type="entry name" value="Wzt_C"/>
    <property type="match status" value="1"/>
</dbReference>
<dbReference type="PANTHER" id="PTHR46743">
    <property type="entry name" value="TEICHOIC ACIDS EXPORT ATP-BINDING PROTEIN TAGH"/>
    <property type="match status" value="1"/>
</dbReference>
<dbReference type="GO" id="GO:0016887">
    <property type="term" value="F:ATP hydrolysis activity"/>
    <property type="evidence" value="ECO:0007669"/>
    <property type="project" value="InterPro"/>
</dbReference>
<evidence type="ECO:0000259" key="6">
    <source>
        <dbReference type="PROSITE" id="PS50893"/>
    </source>
</evidence>
<keyword evidence="5" id="KW-1278">Translocase</keyword>
<dbReference type="GO" id="GO:0016020">
    <property type="term" value="C:membrane"/>
    <property type="evidence" value="ECO:0007669"/>
    <property type="project" value="InterPro"/>
</dbReference>
<dbReference type="InterPro" id="IPR003439">
    <property type="entry name" value="ABC_transporter-like_ATP-bd"/>
</dbReference>
<dbReference type="PROSITE" id="PS00211">
    <property type="entry name" value="ABC_TRANSPORTER_1"/>
    <property type="match status" value="1"/>
</dbReference>
<dbReference type="CDD" id="cd03220">
    <property type="entry name" value="ABC_KpsT_Wzt"/>
    <property type="match status" value="1"/>
</dbReference>
<comment type="similarity">
    <text evidence="1">Belongs to the ABC transporter superfamily.</text>
</comment>
<comment type="caution">
    <text evidence="7">The sequence shown here is derived from an EMBL/GenBank/DDBJ whole genome shotgun (WGS) entry which is preliminary data.</text>
</comment>
<gene>
    <name evidence="7" type="ORF">BSK52_11430</name>
</gene>
<accession>A0A1R0Y2D5</accession>
<dbReference type="RefSeq" id="WP_042131270.1">
    <property type="nucleotide sequence ID" value="NZ_MPTC01000007.1"/>
</dbReference>
<dbReference type="InterPro" id="IPR017871">
    <property type="entry name" value="ABC_transporter-like_CS"/>
</dbReference>
<dbReference type="InterPro" id="IPR015860">
    <property type="entry name" value="ABC_transpr_TagH-like"/>
</dbReference>
<organism evidence="7 8">
    <name type="scientific">Paenibacillus odorifer</name>
    <dbReference type="NCBI Taxonomy" id="189426"/>
    <lineage>
        <taxon>Bacteria</taxon>
        <taxon>Bacillati</taxon>
        <taxon>Bacillota</taxon>
        <taxon>Bacilli</taxon>
        <taxon>Bacillales</taxon>
        <taxon>Paenibacillaceae</taxon>
        <taxon>Paenibacillus</taxon>
    </lineage>
</organism>
<dbReference type="InterPro" id="IPR050683">
    <property type="entry name" value="Bact_Polysacc_Export_ATP-bd"/>
</dbReference>
<dbReference type="Proteomes" id="UP000187439">
    <property type="component" value="Unassembled WGS sequence"/>
</dbReference>
<dbReference type="InterPro" id="IPR003593">
    <property type="entry name" value="AAA+_ATPase"/>
</dbReference>
<dbReference type="InterPro" id="IPR029439">
    <property type="entry name" value="Wzt_C"/>
</dbReference>
<evidence type="ECO:0000256" key="3">
    <source>
        <dbReference type="ARBA" id="ARBA00022741"/>
    </source>
</evidence>
<dbReference type="AlphaFoldDB" id="A0A1R0Y2D5"/>
<evidence type="ECO:0000313" key="7">
    <source>
        <dbReference type="EMBL" id="OMD41500.1"/>
    </source>
</evidence>
<dbReference type="PROSITE" id="PS50893">
    <property type="entry name" value="ABC_TRANSPORTER_2"/>
    <property type="match status" value="1"/>
</dbReference>
<name>A0A1R0Y2D5_9BACL</name>
<dbReference type="Gene3D" id="2.70.50.60">
    <property type="entry name" value="abc- transporter (atp binding component) like domain"/>
    <property type="match status" value="1"/>
</dbReference>
<protein>
    <recommendedName>
        <fullName evidence="6">ABC transporter domain-containing protein</fullName>
    </recommendedName>
</protein>
<keyword evidence="4" id="KW-0067">ATP-binding</keyword>
<dbReference type="Pfam" id="PF00005">
    <property type="entry name" value="ABC_tran"/>
    <property type="match status" value="1"/>
</dbReference>
<sequence>MNNISINIKNVNKVYKLYDKPIDRLKESLSFSKKSYHRDFHALRDISFEVKKGETVGIIGKNGSGKSTLLKIITGVLSPSSGEVTVNGRISALLELGAGFNLEYTGIQNIYLNGTMMGYSNEEIEKKIPAIIEFADIGDFINQPVKTYSSGMFARLAFAVAINVEPDILIVDEALSVGDIFFQNKCFKKFDELKEKNTTIIFVSHDIGSIRQMCSRVLWLDSSTQITYDDKEVVCAQYLNKRFSENNEMNSKLIDQFEYKSIKLNEADTQLVSFPKIVPKENSVFSDSIEMLSFFITESNGKITEELEVDNTYSCHIVANLKEDLDHLIAGFVWESNRGVSLFAINTYMENSVNFNARKGEVIEIIFEFKLPRIMKGDYLLSPAIAQGTQDNHVTLTWLTNVKKVEVSNSSYNLSLVEIEANSTLYKHKSEHVVFE</sequence>
<evidence type="ECO:0000256" key="1">
    <source>
        <dbReference type="ARBA" id="ARBA00005417"/>
    </source>
</evidence>
<dbReference type="PANTHER" id="PTHR46743:SF2">
    <property type="entry name" value="TEICHOIC ACIDS EXPORT ATP-BINDING PROTEIN TAGH"/>
    <property type="match status" value="1"/>
</dbReference>
<dbReference type="EMBL" id="MPTC01000007">
    <property type="protein sequence ID" value="OMD41500.1"/>
    <property type="molecule type" value="Genomic_DNA"/>
</dbReference>
<dbReference type="OrthoDB" id="9778870at2"/>
<keyword evidence="3" id="KW-0547">Nucleotide-binding</keyword>
<proteinExistence type="inferred from homology"/>
<dbReference type="SMART" id="SM00382">
    <property type="entry name" value="AAA"/>
    <property type="match status" value="1"/>
</dbReference>
<dbReference type="CDD" id="cd10147">
    <property type="entry name" value="Wzt_C-like"/>
    <property type="match status" value="1"/>
</dbReference>
<dbReference type="SUPFAM" id="SSF52540">
    <property type="entry name" value="P-loop containing nucleoside triphosphate hydrolases"/>
    <property type="match status" value="1"/>
</dbReference>